<dbReference type="Proteomes" id="UP000007076">
    <property type="component" value="Chromosome"/>
</dbReference>
<organism evidence="2 3">
    <name type="scientific">Kitasatospora setae (strain ATCC 33774 / DSM 43861 / JCM 3304 / KCC A-0304 / NBRC 14216 / KM-6054)</name>
    <name type="common">Streptomyces setae</name>
    <dbReference type="NCBI Taxonomy" id="452652"/>
    <lineage>
        <taxon>Bacteria</taxon>
        <taxon>Bacillati</taxon>
        <taxon>Actinomycetota</taxon>
        <taxon>Actinomycetes</taxon>
        <taxon>Kitasatosporales</taxon>
        <taxon>Streptomycetaceae</taxon>
        <taxon>Kitasatospora</taxon>
    </lineage>
</organism>
<sequence length="185" mass="20346">MHGSEEPPYCGLTPSAAKEQVSLGWLTLVTSAAGCSLSDPRTDYNGWDVTVFSHAEYRRFTEPGFDVQLKATSSASVARRLSNGDFSFSLDTSTYQKLRNPKRYNRALLVVLILPPGSGPADWAVRDESGLRSPGIMLWSDPLDWTAEPADGQGSVTVTLGRNDHFDPEFIQKFMKELGDGGSWR</sequence>
<dbReference type="Pfam" id="PF14280">
    <property type="entry name" value="DUF4365"/>
    <property type="match status" value="1"/>
</dbReference>
<dbReference type="KEGG" id="ksk:KSE_19930"/>
<dbReference type="HOGENOM" id="CLU_1459505_0_0_11"/>
<name>E4N9D5_KITSK</name>
<evidence type="ECO:0000259" key="1">
    <source>
        <dbReference type="Pfam" id="PF14280"/>
    </source>
</evidence>
<protein>
    <recommendedName>
        <fullName evidence="1">DUF4365 domain-containing protein</fullName>
    </recommendedName>
</protein>
<proteinExistence type="predicted"/>
<accession>E4N9D5</accession>
<dbReference type="InterPro" id="IPR025375">
    <property type="entry name" value="DUF4365"/>
</dbReference>
<evidence type="ECO:0000313" key="3">
    <source>
        <dbReference type="Proteomes" id="UP000007076"/>
    </source>
</evidence>
<evidence type="ECO:0000313" key="2">
    <source>
        <dbReference type="EMBL" id="BAJ27816.1"/>
    </source>
</evidence>
<gene>
    <name evidence="2" type="ordered locus">KSE_19930</name>
</gene>
<dbReference type="STRING" id="452652.KSE_19930"/>
<dbReference type="AlphaFoldDB" id="E4N9D5"/>
<dbReference type="EMBL" id="AP010968">
    <property type="protein sequence ID" value="BAJ27816.1"/>
    <property type="molecule type" value="Genomic_DNA"/>
</dbReference>
<reference evidence="2 3" key="1">
    <citation type="journal article" date="2010" name="DNA Res.">
        <title>Genome sequence of Kitasatospora setae NBRC 14216T: an evolutionary snapshot of the family Streptomycetaceae.</title>
        <authorList>
            <person name="Ichikawa N."/>
            <person name="Oguchi A."/>
            <person name="Ikeda H."/>
            <person name="Ishikawa J."/>
            <person name="Kitani S."/>
            <person name="Watanabe Y."/>
            <person name="Nakamura S."/>
            <person name="Katano Y."/>
            <person name="Kishi E."/>
            <person name="Sasagawa M."/>
            <person name="Ankai A."/>
            <person name="Fukui S."/>
            <person name="Hashimoto Y."/>
            <person name="Kamata S."/>
            <person name="Otoguro M."/>
            <person name="Tanikawa S."/>
            <person name="Nihira T."/>
            <person name="Horinouchi S."/>
            <person name="Ohnishi Y."/>
            <person name="Hayakawa M."/>
            <person name="Kuzuyama T."/>
            <person name="Arisawa A."/>
            <person name="Nomoto F."/>
            <person name="Miura H."/>
            <person name="Takahashi Y."/>
            <person name="Fujita N."/>
        </authorList>
    </citation>
    <scope>NUCLEOTIDE SEQUENCE [LARGE SCALE GENOMIC DNA]</scope>
    <source>
        <strain evidence="3">ATCC 33774 / DSM 43861 / JCM 3304 / KCC A-0304 / NBRC 14216 / KM-6054</strain>
    </source>
</reference>
<dbReference type="RefSeq" id="WP_014135134.1">
    <property type="nucleotide sequence ID" value="NC_016109.1"/>
</dbReference>
<feature type="domain" description="DUF4365" evidence="1">
    <location>
        <begin position="22"/>
        <end position="175"/>
    </location>
</feature>
<keyword evidence="3" id="KW-1185">Reference proteome</keyword>